<dbReference type="AlphaFoldDB" id="A0A645DJU1"/>
<gene>
    <name evidence="1" type="ORF">SDC9_136630</name>
</gene>
<evidence type="ECO:0000313" key="1">
    <source>
        <dbReference type="EMBL" id="MPM89521.1"/>
    </source>
</evidence>
<dbReference type="EMBL" id="VSSQ01036933">
    <property type="protein sequence ID" value="MPM89521.1"/>
    <property type="molecule type" value="Genomic_DNA"/>
</dbReference>
<proteinExistence type="predicted"/>
<accession>A0A645DJU1</accession>
<comment type="caution">
    <text evidence="1">The sequence shown here is derived from an EMBL/GenBank/DDBJ whole genome shotgun (WGS) entry which is preliminary data.</text>
</comment>
<organism evidence="1">
    <name type="scientific">bioreactor metagenome</name>
    <dbReference type="NCBI Taxonomy" id="1076179"/>
    <lineage>
        <taxon>unclassified sequences</taxon>
        <taxon>metagenomes</taxon>
        <taxon>ecological metagenomes</taxon>
    </lineage>
</organism>
<sequence>MTTVQKLKYDLAMNCAFIEVMQQVDAGTSENIRSEMFEAFLSNYTGYCMMDQTQFKEFSKKISDLEKLSPNLLNPRFSF</sequence>
<reference evidence="1" key="1">
    <citation type="submission" date="2019-08" db="EMBL/GenBank/DDBJ databases">
        <authorList>
            <person name="Kucharzyk K."/>
            <person name="Murdoch R.W."/>
            <person name="Higgins S."/>
            <person name="Loffler F."/>
        </authorList>
    </citation>
    <scope>NUCLEOTIDE SEQUENCE</scope>
</reference>
<name>A0A645DJU1_9ZZZZ</name>
<protein>
    <submittedName>
        <fullName evidence="1">Uncharacterized protein</fullName>
    </submittedName>
</protein>